<keyword evidence="2" id="KW-0732">Signal</keyword>
<dbReference type="SUPFAM" id="SSF51126">
    <property type="entry name" value="Pectin lyase-like"/>
    <property type="match status" value="1"/>
</dbReference>
<evidence type="ECO:0008006" key="5">
    <source>
        <dbReference type="Google" id="ProtNLM"/>
    </source>
</evidence>
<evidence type="ECO:0000256" key="2">
    <source>
        <dbReference type="SAM" id="SignalP"/>
    </source>
</evidence>
<evidence type="ECO:0000256" key="1">
    <source>
        <dbReference type="SAM" id="MobiDB-lite"/>
    </source>
</evidence>
<name>A0ABT0Y9K5_9ACTN</name>
<dbReference type="RefSeq" id="WP_251802449.1">
    <property type="nucleotide sequence ID" value="NZ_JAMQOL010000050.1"/>
</dbReference>
<keyword evidence="4" id="KW-1185">Reference proteome</keyword>
<dbReference type="Proteomes" id="UP001523216">
    <property type="component" value="Unassembled WGS sequence"/>
</dbReference>
<dbReference type="InterPro" id="IPR011050">
    <property type="entry name" value="Pectin_lyase_fold/virulence"/>
</dbReference>
<feature type="signal peptide" evidence="2">
    <location>
        <begin position="1"/>
        <end position="29"/>
    </location>
</feature>
<feature type="region of interest" description="Disordered" evidence="1">
    <location>
        <begin position="28"/>
        <end position="59"/>
    </location>
</feature>
<evidence type="ECO:0000313" key="3">
    <source>
        <dbReference type="EMBL" id="MCM4082723.1"/>
    </source>
</evidence>
<reference evidence="3 4" key="1">
    <citation type="submission" date="2022-06" db="EMBL/GenBank/DDBJ databases">
        <title>Actinoplanes abujensis sp. nov., isolated from Nigerian arid soil.</title>
        <authorList>
            <person name="Ding P."/>
        </authorList>
    </citation>
    <scope>NUCLEOTIDE SEQUENCE [LARGE SCALE GENOMIC DNA]</scope>
    <source>
        <strain evidence="4">TRM88002</strain>
    </source>
</reference>
<feature type="chain" id="PRO_5045287297" description="Right handed beta helix domain-containing protein" evidence="2">
    <location>
        <begin position="30"/>
        <end position="422"/>
    </location>
</feature>
<protein>
    <recommendedName>
        <fullName evidence="5">Right handed beta helix domain-containing protein</fullName>
    </recommendedName>
</protein>
<sequence>MPRRLRLPLAVTAAAITLGGALAVAGYSAADPDTSTDTTPAALTSPSARPSTPSPAATVSVAPKLGSALAITSPPPRKPKAAPFKGIHVDCEKGDDGNQGTLAKPLRSIRAATARALDPGEAIGLARGCTWQTTVQLRGDGTRNKPVRLTSYGAGALPVIDGRSGSDDSVVLLSGAYQILENVRVTNATANGVQIMGANSGVRSSTVDNAGVGVQFRAPGGWADRVTVRDLNMVRDTPGGDDDYGAVGFLVEAHDVEIGRSSCTNCRAPSNDYGHDGGFVEVWNYADNLDVHDNTGTNTQGILEIGADQPDSSARGIKLRGNSFRNSHGGLVLHTDNNFAIAHAQIAITGNTISSTGAQDPPILDGDLSTVTFEGNKVSTASFVAHSAPASHRCNSITLRGGAELGYQRHSTERLGGNATCS</sequence>
<proteinExistence type="predicted"/>
<organism evidence="3 4">
    <name type="scientific">Paractinoplanes hotanensis</name>
    <dbReference type="NCBI Taxonomy" id="2906497"/>
    <lineage>
        <taxon>Bacteria</taxon>
        <taxon>Bacillati</taxon>
        <taxon>Actinomycetota</taxon>
        <taxon>Actinomycetes</taxon>
        <taxon>Micromonosporales</taxon>
        <taxon>Micromonosporaceae</taxon>
        <taxon>Paractinoplanes</taxon>
    </lineage>
</organism>
<dbReference type="EMBL" id="JAMQOL010000050">
    <property type="protein sequence ID" value="MCM4082723.1"/>
    <property type="molecule type" value="Genomic_DNA"/>
</dbReference>
<comment type="caution">
    <text evidence="3">The sequence shown here is derived from an EMBL/GenBank/DDBJ whole genome shotgun (WGS) entry which is preliminary data.</text>
</comment>
<dbReference type="InterPro" id="IPR012334">
    <property type="entry name" value="Pectin_lyas_fold"/>
</dbReference>
<dbReference type="Gene3D" id="2.160.20.10">
    <property type="entry name" value="Single-stranded right-handed beta-helix, Pectin lyase-like"/>
    <property type="match status" value="1"/>
</dbReference>
<accession>A0ABT0Y9K5</accession>
<evidence type="ECO:0000313" key="4">
    <source>
        <dbReference type="Proteomes" id="UP001523216"/>
    </source>
</evidence>
<gene>
    <name evidence="3" type="ORF">LXN57_34665</name>
</gene>